<dbReference type="GeneID" id="66074542"/>
<feature type="compositionally biased region" description="Low complexity" evidence="2">
    <location>
        <begin position="19"/>
        <end position="28"/>
    </location>
</feature>
<evidence type="ECO:0000313" key="4">
    <source>
        <dbReference type="Proteomes" id="UP001049176"/>
    </source>
</evidence>
<dbReference type="RefSeq" id="XP_043011112.1">
    <property type="nucleotide sequence ID" value="XM_043150028.1"/>
</dbReference>
<gene>
    <name evidence="3" type="ORF">E1B28_005466</name>
</gene>
<dbReference type="EMBL" id="CM032183">
    <property type="protein sequence ID" value="KAG7094642.1"/>
    <property type="molecule type" value="Genomic_DNA"/>
</dbReference>
<feature type="region of interest" description="Disordered" evidence="2">
    <location>
        <begin position="1"/>
        <end position="34"/>
    </location>
</feature>
<comment type="caution">
    <text evidence="3">The sequence shown here is derived from an EMBL/GenBank/DDBJ whole genome shotgun (WGS) entry which is preliminary data.</text>
</comment>
<accession>A0A9P7S3X0</accession>
<dbReference type="OrthoDB" id="10004862at2759"/>
<sequence>MVSQVKELTDLWPEPSSPPSRLSPSRLPGADHESTETLREVLRKNHERWHIFYDDLGRHNHISHHCLAVWALGGHKDIVRMGYDKNEFLQQPRGTSPEVITEDNWIEHLGKREYYAGYQDFFANVVSKIGGSKALEEYVFSSKANFGSKNSAGRHPEMLCRVQAGIMHGLIHVGYGAEFGLPGMYVEGLAEAAVSEAESSQLVPPSLFDSVDAETKSSSSVTSRLQSVLSLGGESTPSSSSGSSGANAFTVLARLERDPKIVSKDMGLEMMYYSLMKDCGDALYKYASEWTLDVSSPESVQEKIEELHWAMTFMYAVAGYKQLDDGDFNADFLSVHFITSGIFLQSLVSILSPRSQVLLLRSFFATVLGWWVLIGKPPLDSKKIRAFFSDEEIARPTPPLPQPAPNANALPSPTSPVAINPNPWTWLIQQAIVHPDDHFPKCQRALVHYAQLYGTRPKGYWSGGKRKTELEGAEDMDGTLFLRAAVLTQNRLGRVFENVPSLQIYWDRKTYIPGAKFDNY</sequence>
<protein>
    <recommendedName>
        <fullName evidence="5">Oxidoreductase AflY</fullName>
    </recommendedName>
</protein>
<dbReference type="InterPro" id="IPR025337">
    <property type="entry name" value="Questin_oxidase-like"/>
</dbReference>
<proteinExistence type="predicted"/>
<organism evidence="3 4">
    <name type="scientific">Marasmius oreades</name>
    <name type="common">fairy-ring Marasmius</name>
    <dbReference type="NCBI Taxonomy" id="181124"/>
    <lineage>
        <taxon>Eukaryota</taxon>
        <taxon>Fungi</taxon>
        <taxon>Dikarya</taxon>
        <taxon>Basidiomycota</taxon>
        <taxon>Agaricomycotina</taxon>
        <taxon>Agaricomycetes</taxon>
        <taxon>Agaricomycetidae</taxon>
        <taxon>Agaricales</taxon>
        <taxon>Marasmiineae</taxon>
        <taxon>Marasmiaceae</taxon>
        <taxon>Marasmius</taxon>
    </lineage>
</organism>
<dbReference type="PANTHER" id="PTHR35870">
    <property type="entry name" value="PROTEIN, PUTATIVE (AFU_ORTHOLOGUE AFUA_5G03330)-RELATED"/>
    <property type="match status" value="1"/>
</dbReference>
<keyword evidence="4" id="KW-1185">Reference proteome</keyword>
<name>A0A9P7S3X0_9AGAR</name>
<dbReference type="KEGG" id="more:E1B28_005466"/>
<evidence type="ECO:0000256" key="2">
    <source>
        <dbReference type="SAM" id="MobiDB-lite"/>
    </source>
</evidence>
<evidence type="ECO:0008006" key="5">
    <source>
        <dbReference type="Google" id="ProtNLM"/>
    </source>
</evidence>
<dbReference type="Pfam" id="PF14027">
    <property type="entry name" value="Questin_oxidase"/>
    <property type="match status" value="1"/>
</dbReference>
<dbReference type="PANTHER" id="PTHR35870:SF1">
    <property type="entry name" value="PROTEIN, PUTATIVE (AFU_ORTHOLOGUE AFUA_5G03330)-RELATED"/>
    <property type="match status" value="1"/>
</dbReference>
<evidence type="ECO:0000313" key="3">
    <source>
        <dbReference type="EMBL" id="KAG7094642.1"/>
    </source>
</evidence>
<dbReference type="Proteomes" id="UP001049176">
    <property type="component" value="Chromosome 3"/>
</dbReference>
<keyword evidence="1" id="KW-0560">Oxidoreductase</keyword>
<reference evidence="3" key="1">
    <citation type="journal article" date="2021" name="Genome Biol. Evol.">
        <title>The assembled and annotated genome of the fairy-ring fungus Marasmius oreades.</title>
        <authorList>
            <person name="Hiltunen M."/>
            <person name="Ament-Velasquez S.L."/>
            <person name="Johannesson H."/>
        </authorList>
    </citation>
    <scope>NUCLEOTIDE SEQUENCE</scope>
    <source>
        <strain evidence="3">03SP1</strain>
    </source>
</reference>
<dbReference type="GO" id="GO:0016491">
    <property type="term" value="F:oxidoreductase activity"/>
    <property type="evidence" value="ECO:0007669"/>
    <property type="project" value="UniProtKB-KW"/>
</dbReference>
<dbReference type="AlphaFoldDB" id="A0A9P7S3X0"/>
<evidence type="ECO:0000256" key="1">
    <source>
        <dbReference type="ARBA" id="ARBA00023002"/>
    </source>
</evidence>